<comment type="catalytic activity">
    <reaction evidence="2">
        <text>Release of N-terminal proline from a peptide.</text>
        <dbReference type="EC" id="3.4.11.5"/>
    </reaction>
</comment>
<proteinExistence type="inferred from homology"/>
<dbReference type="GeneID" id="112287623"/>
<comment type="subunit">
    <text evidence="4">Homohexamer (dimer of homotrimers).</text>
</comment>
<evidence type="ECO:0000256" key="4">
    <source>
        <dbReference type="ARBA" id="ARBA00011867"/>
    </source>
</evidence>
<comment type="catalytic activity">
    <reaction evidence="1">
        <text>Release of an N-terminal amino acid, Xaa-|-Yaa-, in which Xaa is preferably Leu, but may be other amino acids including Pro although not Arg or Lys, and Yaa may be Pro. Amino acid amides and methyl esters are also readily hydrolyzed, but rates on arylamides are exceedingly low.</text>
        <dbReference type="EC" id="3.4.11.1"/>
    </reaction>
</comment>
<dbReference type="GO" id="GO:0070006">
    <property type="term" value="F:metalloaminopeptidase activity"/>
    <property type="evidence" value="ECO:0007669"/>
    <property type="project" value="InterPro"/>
</dbReference>
<dbReference type="NCBIfam" id="NF002076">
    <property type="entry name" value="PRK00913.2-3"/>
    <property type="match status" value="1"/>
</dbReference>
<keyword evidence="10" id="KW-1185">Reference proteome</keyword>
<dbReference type="Gramene" id="Pp3c10_17130V3.8">
    <property type="protein sequence ID" value="Pp3c10_17130V3.8"/>
    <property type="gene ID" value="Pp3c10_17130"/>
</dbReference>
<dbReference type="Pfam" id="PF02789">
    <property type="entry name" value="Peptidase_M17_N"/>
    <property type="match status" value="1"/>
</dbReference>
<evidence type="ECO:0000313" key="10">
    <source>
        <dbReference type="Proteomes" id="UP000006727"/>
    </source>
</evidence>
<dbReference type="GO" id="GO:0030145">
    <property type="term" value="F:manganese ion binding"/>
    <property type="evidence" value="ECO:0007669"/>
    <property type="project" value="InterPro"/>
</dbReference>
<keyword evidence="5" id="KW-0031">Aminopeptidase</keyword>
<protein>
    <recommendedName>
        <fullName evidence="8">Cytosol aminopeptidase domain-containing protein</fullName>
    </recommendedName>
</protein>
<dbReference type="PROSITE" id="PS00631">
    <property type="entry name" value="CYTOSOL_AP"/>
    <property type="match status" value="1"/>
</dbReference>
<dbReference type="Pfam" id="PF00883">
    <property type="entry name" value="Peptidase_M17"/>
    <property type="match status" value="1"/>
</dbReference>
<evidence type="ECO:0000256" key="1">
    <source>
        <dbReference type="ARBA" id="ARBA00000135"/>
    </source>
</evidence>
<dbReference type="RefSeq" id="XP_024386571.1">
    <property type="nucleotide sequence ID" value="XM_024530803.2"/>
</dbReference>
<dbReference type="InterPro" id="IPR043472">
    <property type="entry name" value="Macro_dom-like"/>
</dbReference>
<accession>A0A7I4A072</accession>
<dbReference type="EMBL" id="ABEU02000010">
    <property type="status" value="NOT_ANNOTATED_CDS"/>
    <property type="molecule type" value="Genomic_DNA"/>
</dbReference>
<gene>
    <name evidence="9" type="primary">LOC112287623</name>
</gene>
<evidence type="ECO:0000256" key="5">
    <source>
        <dbReference type="ARBA" id="ARBA00022438"/>
    </source>
</evidence>
<dbReference type="AlphaFoldDB" id="A0A7I4A072"/>
<keyword evidence="7" id="KW-0378">Hydrolase</keyword>
<evidence type="ECO:0000313" key="9">
    <source>
        <dbReference type="EnsemblPlants" id="Pp3c10_17130V3.2"/>
    </source>
</evidence>
<dbReference type="OrthoDB" id="412814at2759"/>
<dbReference type="EnsemblPlants" id="Pp3c10_17130V3.6">
    <property type="protein sequence ID" value="Pp3c10_17130V3.6"/>
    <property type="gene ID" value="Pp3c10_17130"/>
</dbReference>
<reference evidence="9 10" key="1">
    <citation type="journal article" date="2008" name="Science">
        <title>The Physcomitrella genome reveals evolutionary insights into the conquest of land by plants.</title>
        <authorList>
            <person name="Rensing S."/>
            <person name="Lang D."/>
            <person name="Zimmer A."/>
            <person name="Terry A."/>
            <person name="Salamov A."/>
            <person name="Shapiro H."/>
            <person name="Nishiyama T."/>
            <person name="Perroud P.-F."/>
            <person name="Lindquist E."/>
            <person name="Kamisugi Y."/>
            <person name="Tanahashi T."/>
            <person name="Sakakibara K."/>
            <person name="Fujita T."/>
            <person name="Oishi K."/>
            <person name="Shin-I T."/>
            <person name="Kuroki Y."/>
            <person name="Toyoda A."/>
            <person name="Suzuki Y."/>
            <person name="Hashimoto A."/>
            <person name="Yamaguchi K."/>
            <person name="Sugano A."/>
            <person name="Kohara Y."/>
            <person name="Fujiyama A."/>
            <person name="Anterola A."/>
            <person name="Aoki S."/>
            <person name="Ashton N."/>
            <person name="Barbazuk W.B."/>
            <person name="Barker E."/>
            <person name="Bennetzen J."/>
            <person name="Bezanilla M."/>
            <person name="Blankenship R."/>
            <person name="Cho S.H."/>
            <person name="Dutcher S."/>
            <person name="Estelle M."/>
            <person name="Fawcett J.A."/>
            <person name="Gundlach H."/>
            <person name="Hanada K."/>
            <person name="Heyl A."/>
            <person name="Hicks K.A."/>
            <person name="Hugh J."/>
            <person name="Lohr M."/>
            <person name="Mayer K."/>
            <person name="Melkozernov A."/>
            <person name="Murata T."/>
            <person name="Nelson D."/>
            <person name="Pils B."/>
            <person name="Prigge M."/>
            <person name="Reiss B."/>
            <person name="Renner T."/>
            <person name="Rombauts S."/>
            <person name="Rushton P."/>
            <person name="Sanderfoot A."/>
            <person name="Schween G."/>
            <person name="Shiu S.-H."/>
            <person name="Stueber K."/>
            <person name="Theodoulou F.L."/>
            <person name="Tu H."/>
            <person name="Van de Peer Y."/>
            <person name="Verrier P.J."/>
            <person name="Waters E."/>
            <person name="Wood A."/>
            <person name="Yang L."/>
            <person name="Cove D."/>
            <person name="Cuming A."/>
            <person name="Hasebe M."/>
            <person name="Lucas S."/>
            <person name="Mishler D.B."/>
            <person name="Reski R."/>
            <person name="Grigoriev I."/>
            <person name="Quatrano R.S."/>
            <person name="Boore J.L."/>
        </authorList>
    </citation>
    <scope>NUCLEOTIDE SEQUENCE [LARGE SCALE GENOMIC DNA]</scope>
    <source>
        <strain evidence="9 10">cv. Gransden 2004</strain>
    </source>
</reference>
<evidence type="ECO:0000259" key="8">
    <source>
        <dbReference type="PROSITE" id="PS00631"/>
    </source>
</evidence>
<dbReference type="GO" id="GO:0008233">
    <property type="term" value="F:peptidase activity"/>
    <property type="evidence" value="ECO:0000318"/>
    <property type="project" value="GO_Central"/>
</dbReference>
<dbReference type="PANTHER" id="PTHR11963">
    <property type="entry name" value="LEUCINE AMINOPEPTIDASE-RELATED"/>
    <property type="match status" value="1"/>
</dbReference>
<dbReference type="GO" id="GO:0006508">
    <property type="term" value="P:proteolysis"/>
    <property type="evidence" value="ECO:0000318"/>
    <property type="project" value="GO_Central"/>
</dbReference>
<dbReference type="Gene3D" id="3.40.630.10">
    <property type="entry name" value="Zn peptidases"/>
    <property type="match status" value="1"/>
</dbReference>
<dbReference type="EnsemblPlants" id="Pp3c10_17130V3.2">
    <property type="protein sequence ID" value="Pp3c10_17130V3.2"/>
    <property type="gene ID" value="Pp3c10_17130"/>
</dbReference>
<dbReference type="InterPro" id="IPR023042">
    <property type="entry name" value="Peptidase_M17_leu_NH2_pept"/>
</dbReference>
<dbReference type="KEGG" id="ppp:112287623"/>
<dbReference type="EnsemblPlants" id="Pp3c10_17130V3.8">
    <property type="protein sequence ID" value="Pp3c10_17130V3.8"/>
    <property type="gene ID" value="Pp3c10_17130"/>
</dbReference>
<dbReference type="CDD" id="cd00433">
    <property type="entry name" value="Peptidase_M17"/>
    <property type="match status" value="1"/>
</dbReference>
<dbReference type="Gramene" id="Pp3c10_17130V3.2">
    <property type="protein sequence ID" value="Pp3c10_17130V3.2"/>
    <property type="gene ID" value="Pp3c10_17130"/>
</dbReference>
<dbReference type="Gene3D" id="3.40.220.10">
    <property type="entry name" value="Leucine Aminopeptidase, subunit E, domain 1"/>
    <property type="match status" value="1"/>
</dbReference>
<dbReference type="GO" id="GO:0005737">
    <property type="term" value="C:cytoplasm"/>
    <property type="evidence" value="ECO:0000318"/>
    <property type="project" value="GO_Central"/>
</dbReference>
<dbReference type="SUPFAM" id="SSF53187">
    <property type="entry name" value="Zn-dependent exopeptidases"/>
    <property type="match status" value="1"/>
</dbReference>
<dbReference type="InterPro" id="IPR008283">
    <property type="entry name" value="Peptidase_M17_N"/>
</dbReference>
<dbReference type="PRINTS" id="PR00481">
    <property type="entry name" value="LAMNOPPTDASE"/>
</dbReference>
<dbReference type="InterPro" id="IPR011356">
    <property type="entry name" value="Leucine_aapep/pepB"/>
</dbReference>
<dbReference type="InterPro" id="IPR000819">
    <property type="entry name" value="Peptidase_M17_C"/>
</dbReference>
<dbReference type="Gramene" id="Pp3c10_17130V3.6">
    <property type="protein sequence ID" value="Pp3c10_17130V3.6"/>
    <property type="gene ID" value="Pp3c10_17130"/>
</dbReference>
<keyword evidence="6" id="KW-0645">Protease</keyword>
<dbReference type="Gramene" id="Pp3c10_17130V3.9">
    <property type="protein sequence ID" value="Pp3c10_17130V3.9"/>
    <property type="gene ID" value="Pp3c10_17130"/>
</dbReference>
<dbReference type="RefSeq" id="XP_024386570.1">
    <property type="nucleotide sequence ID" value="XM_024530802.2"/>
</dbReference>
<comment type="similarity">
    <text evidence="3">Belongs to the peptidase M17 family.</text>
</comment>
<name>A0A7I4A072_PHYPA</name>
<organism evidence="9 10">
    <name type="scientific">Physcomitrium patens</name>
    <name type="common">Spreading-leaved earth moss</name>
    <name type="synonym">Physcomitrella patens</name>
    <dbReference type="NCBI Taxonomy" id="3218"/>
    <lineage>
        <taxon>Eukaryota</taxon>
        <taxon>Viridiplantae</taxon>
        <taxon>Streptophyta</taxon>
        <taxon>Embryophyta</taxon>
        <taxon>Bryophyta</taxon>
        <taxon>Bryophytina</taxon>
        <taxon>Bryopsida</taxon>
        <taxon>Funariidae</taxon>
        <taxon>Funariales</taxon>
        <taxon>Funariaceae</taxon>
        <taxon>Physcomitrium</taxon>
    </lineage>
</organism>
<sequence length="570" mass="60403">MMMSTHSDGNTLGLTKHTPPDVAEMDIRAHDGALYEWEGDVLALGVFEENLTRSEENKFLHPGLAELDYVMGGVLGELADEDDFTGKLGQLSVVRLASSKIKRLALVGLGRANNVMDAVYASDSWRILGFTAARIAKQLKMCSMGLAAMDTNLMDESSKLVAVESIASGAILGTYEDTRFKSEVYSLMDSMLAKFEKERINLEMLSIAASRKAKPSKLTQVAVMSLGTGSDRDEALRRAVCITAGVIVAKQLVAAPANVLTPGALADAAVSIAMAHSEVLTCTILEKVDCEALGMGAFLGVANGSDQPPKFIHLKYCPPDGVVYKRVAIVGKGICFDSGGYNIKTGANCAVELMKFDMGGAGAALGAASAIGALKPKGVEVHFISAACENMISGKGMRPGDIVTAMNGITIEVNNTDAEGRLTLADSLVYACRLRVDAIVDLATLTGACVVALGHEVGGFFTPSATMAQQLETAAQIAGEKIWRMPLVEQYKQTLESPIADLVNTSGRDGGSIKAALFLKEFVDPGMEWAHLDIAGPVWNRKTGTATGYPVRTLVKWIDQQQIVAGVADS</sequence>
<evidence type="ECO:0000256" key="3">
    <source>
        <dbReference type="ARBA" id="ARBA00009528"/>
    </source>
</evidence>
<dbReference type="Proteomes" id="UP000006727">
    <property type="component" value="Chromosome 10"/>
</dbReference>
<dbReference type="EnsemblPlants" id="Pp3c10_17130V3.9">
    <property type="protein sequence ID" value="Pp3c10_17130V3.9"/>
    <property type="gene ID" value="Pp3c10_17130"/>
</dbReference>
<evidence type="ECO:0000256" key="6">
    <source>
        <dbReference type="ARBA" id="ARBA00022670"/>
    </source>
</evidence>
<dbReference type="RefSeq" id="XP_024386572.1">
    <property type="nucleotide sequence ID" value="XM_024530804.2"/>
</dbReference>
<reference evidence="9" key="3">
    <citation type="submission" date="2020-12" db="UniProtKB">
        <authorList>
            <consortium name="EnsemblPlants"/>
        </authorList>
    </citation>
    <scope>IDENTIFICATION</scope>
</reference>
<reference evidence="9 10" key="2">
    <citation type="journal article" date="2018" name="Plant J.">
        <title>The Physcomitrella patens chromosome-scale assembly reveals moss genome structure and evolution.</title>
        <authorList>
            <person name="Lang D."/>
            <person name="Ullrich K.K."/>
            <person name="Murat F."/>
            <person name="Fuchs J."/>
            <person name="Jenkins J."/>
            <person name="Haas F.B."/>
            <person name="Piednoel M."/>
            <person name="Gundlach H."/>
            <person name="Van Bel M."/>
            <person name="Meyberg R."/>
            <person name="Vives C."/>
            <person name="Morata J."/>
            <person name="Symeonidi A."/>
            <person name="Hiss M."/>
            <person name="Muchero W."/>
            <person name="Kamisugi Y."/>
            <person name="Saleh O."/>
            <person name="Blanc G."/>
            <person name="Decker E.L."/>
            <person name="van Gessel N."/>
            <person name="Grimwood J."/>
            <person name="Hayes R.D."/>
            <person name="Graham S.W."/>
            <person name="Gunter L.E."/>
            <person name="McDaniel S.F."/>
            <person name="Hoernstein S.N.W."/>
            <person name="Larsson A."/>
            <person name="Li F.W."/>
            <person name="Perroud P.F."/>
            <person name="Phillips J."/>
            <person name="Ranjan P."/>
            <person name="Rokshar D.S."/>
            <person name="Rothfels C.J."/>
            <person name="Schneider L."/>
            <person name="Shu S."/>
            <person name="Stevenson D.W."/>
            <person name="Thummler F."/>
            <person name="Tillich M."/>
            <person name="Villarreal Aguilar J.C."/>
            <person name="Widiez T."/>
            <person name="Wong G.K."/>
            <person name="Wymore A."/>
            <person name="Zhang Y."/>
            <person name="Zimmer A.D."/>
            <person name="Quatrano R.S."/>
            <person name="Mayer K.F.X."/>
            <person name="Goodstein D."/>
            <person name="Casacuberta J.M."/>
            <person name="Vandepoele K."/>
            <person name="Reski R."/>
            <person name="Cuming A.C."/>
            <person name="Tuskan G.A."/>
            <person name="Maumus F."/>
            <person name="Salse J."/>
            <person name="Schmutz J."/>
            <person name="Rensing S.A."/>
        </authorList>
    </citation>
    <scope>NUCLEOTIDE SEQUENCE [LARGE SCALE GENOMIC DNA]</scope>
    <source>
        <strain evidence="9 10">cv. Gransden 2004</strain>
    </source>
</reference>
<feature type="domain" description="Cytosol aminopeptidase" evidence="8">
    <location>
        <begin position="415"/>
        <end position="422"/>
    </location>
</feature>
<dbReference type="HAMAP" id="MF_00181">
    <property type="entry name" value="Cytosol_peptidase_M17"/>
    <property type="match status" value="1"/>
</dbReference>
<dbReference type="PANTHER" id="PTHR11963:SF47">
    <property type="entry name" value="CYTOSOLIC AMINOPEPTIDASE FAMILY PROTEIN"/>
    <property type="match status" value="1"/>
</dbReference>
<evidence type="ECO:0000256" key="7">
    <source>
        <dbReference type="ARBA" id="ARBA00022801"/>
    </source>
</evidence>
<dbReference type="SUPFAM" id="SSF52949">
    <property type="entry name" value="Macro domain-like"/>
    <property type="match status" value="1"/>
</dbReference>
<evidence type="ECO:0000256" key="2">
    <source>
        <dbReference type="ARBA" id="ARBA00001585"/>
    </source>
</evidence>